<reference evidence="6 7" key="1">
    <citation type="submission" date="2020-12" db="EMBL/GenBank/DDBJ databases">
        <title>Hymenobacter sp.</title>
        <authorList>
            <person name="Kim M.K."/>
        </authorList>
    </citation>
    <scope>NUCLEOTIDE SEQUENCE [LARGE SCALE GENOMIC DNA]</scope>
    <source>
        <strain evidence="6 7">BT442</strain>
    </source>
</reference>
<evidence type="ECO:0000313" key="7">
    <source>
        <dbReference type="Proteomes" id="UP000625631"/>
    </source>
</evidence>
<proteinExistence type="inferred from homology"/>
<keyword evidence="2" id="KW-0238">DNA-binding</keyword>
<evidence type="ECO:0000256" key="2">
    <source>
        <dbReference type="ARBA" id="ARBA00023125"/>
    </source>
</evidence>
<dbReference type="InterPro" id="IPR013762">
    <property type="entry name" value="Integrase-like_cat_sf"/>
</dbReference>
<evidence type="ECO:0000313" key="6">
    <source>
        <dbReference type="EMBL" id="MBH8557901.1"/>
    </source>
</evidence>
<gene>
    <name evidence="6" type="ORF">I7X13_07575</name>
</gene>
<dbReference type="PANTHER" id="PTHR30349:SF64">
    <property type="entry name" value="PROPHAGE INTEGRASE INTD-RELATED"/>
    <property type="match status" value="1"/>
</dbReference>
<dbReference type="EMBL" id="JAEDAE010000002">
    <property type="protein sequence ID" value="MBH8557901.1"/>
    <property type="molecule type" value="Genomic_DNA"/>
</dbReference>
<comment type="caution">
    <text evidence="6">The sequence shown here is derived from an EMBL/GenBank/DDBJ whole genome shotgun (WGS) entry which is preliminary data.</text>
</comment>
<dbReference type="InterPro" id="IPR025269">
    <property type="entry name" value="SAM-like_dom"/>
</dbReference>
<accession>A0ABS0Q5G4</accession>
<dbReference type="InterPro" id="IPR011010">
    <property type="entry name" value="DNA_brk_join_enz"/>
</dbReference>
<dbReference type="Proteomes" id="UP000625631">
    <property type="component" value="Unassembled WGS sequence"/>
</dbReference>
<dbReference type="RefSeq" id="WP_198075002.1">
    <property type="nucleotide sequence ID" value="NZ_JAEDAE010000002.1"/>
</dbReference>
<dbReference type="InterPro" id="IPR050090">
    <property type="entry name" value="Tyrosine_recombinase_XerCD"/>
</dbReference>
<dbReference type="InterPro" id="IPR010998">
    <property type="entry name" value="Integrase_recombinase_N"/>
</dbReference>
<dbReference type="SUPFAM" id="SSF56349">
    <property type="entry name" value="DNA breaking-rejoining enzymes"/>
    <property type="match status" value="1"/>
</dbReference>
<name>A0ABS0Q5G4_9BACT</name>
<dbReference type="Pfam" id="PF00589">
    <property type="entry name" value="Phage_integrase"/>
    <property type="match status" value="1"/>
</dbReference>
<organism evidence="6 7">
    <name type="scientific">Hymenobacter negativus</name>
    <dbReference type="NCBI Taxonomy" id="2795026"/>
    <lineage>
        <taxon>Bacteria</taxon>
        <taxon>Pseudomonadati</taxon>
        <taxon>Bacteroidota</taxon>
        <taxon>Cytophagia</taxon>
        <taxon>Cytophagales</taxon>
        <taxon>Hymenobacteraceae</taxon>
        <taxon>Hymenobacter</taxon>
    </lineage>
</organism>
<dbReference type="Pfam" id="PF13102">
    <property type="entry name" value="Phage_int_SAM_5"/>
    <property type="match status" value="1"/>
</dbReference>
<dbReference type="InterPro" id="IPR002104">
    <property type="entry name" value="Integrase_catalytic"/>
</dbReference>
<feature type="domain" description="Tyr recombinase" evidence="5">
    <location>
        <begin position="223"/>
        <end position="412"/>
    </location>
</feature>
<feature type="region of interest" description="Disordered" evidence="4">
    <location>
        <begin position="43"/>
        <end position="65"/>
    </location>
</feature>
<evidence type="ECO:0000256" key="1">
    <source>
        <dbReference type="ARBA" id="ARBA00008857"/>
    </source>
</evidence>
<evidence type="ECO:0000256" key="3">
    <source>
        <dbReference type="ARBA" id="ARBA00023172"/>
    </source>
</evidence>
<comment type="similarity">
    <text evidence="1">Belongs to the 'phage' integrase family.</text>
</comment>
<dbReference type="Gene3D" id="1.10.443.10">
    <property type="entry name" value="Intergrase catalytic core"/>
    <property type="match status" value="1"/>
</dbReference>
<sequence length="419" mass="47519">MATVSFHLKEPNGDKPTAIFIWFNPQNGQARVRIYTGDKIHPDQWEGGDIQRAKTPKRGTDTERNKTINTSNERMSKRLLDYWAECRAAGTLPTTEQLRAVVEPQVPTIEVTQPQPLIDFDAYLDRMATKNAVNTVKSHRTTYNHLVNFVAVTRKSLEYRDFTRAWKNQFCAWLADGAGGDKPMADSSINKQLKNLKAFLHDAADHGSVERIDTKRGWGWDFTESEPMALSAVELALLEAIEGLPPYLENARRLWLLMAYTGLRYSDAMDLKPEHDKGDTIQLIPRKTTDVSAKVYVPKAARALLAMCWSGEIHNIANSTLNEYIKEVCCRAGINEPTEKIASYGQTSRTLKTVHPKYELVTCHTARRTFITHSFARKIPLELIMMAAAHTNPKTTLRYNQNTVARQIEVSRQAWGEDE</sequence>
<evidence type="ECO:0000256" key="4">
    <source>
        <dbReference type="SAM" id="MobiDB-lite"/>
    </source>
</evidence>
<dbReference type="PROSITE" id="PS51898">
    <property type="entry name" value="TYR_RECOMBINASE"/>
    <property type="match status" value="1"/>
</dbReference>
<evidence type="ECO:0000259" key="5">
    <source>
        <dbReference type="PROSITE" id="PS51898"/>
    </source>
</evidence>
<keyword evidence="3" id="KW-0233">DNA recombination</keyword>
<keyword evidence="7" id="KW-1185">Reference proteome</keyword>
<dbReference type="Gene3D" id="1.10.150.130">
    <property type="match status" value="1"/>
</dbReference>
<dbReference type="PANTHER" id="PTHR30349">
    <property type="entry name" value="PHAGE INTEGRASE-RELATED"/>
    <property type="match status" value="1"/>
</dbReference>
<protein>
    <submittedName>
        <fullName evidence="6">Site-specific integrase</fullName>
    </submittedName>
</protein>